<feature type="binding site" evidence="3">
    <location>
        <position position="329"/>
    </location>
    <ligand>
        <name>CTP</name>
        <dbReference type="ChEBI" id="CHEBI:37563"/>
    </ligand>
</feature>
<name>A0ABY1JAS4_9BACT</name>
<dbReference type="InterPro" id="IPR007085">
    <property type="entry name" value="DNA/pantothenate-metab_flavo_C"/>
</dbReference>
<feature type="binding site" evidence="3">
    <location>
        <position position="283"/>
    </location>
    <ligand>
        <name>CTP</name>
        <dbReference type="ChEBI" id="CHEBI:37563"/>
    </ligand>
</feature>
<comment type="function">
    <text evidence="3">Catalyzes two sequential steps in the biosynthesis of coenzyme A. In the first step cysteine is conjugated to 4'-phosphopantothenate to form 4-phosphopantothenoylcysteine. In the second step the latter compound is decarboxylated to form 4'-phosphopantotheine.</text>
</comment>
<evidence type="ECO:0000313" key="8">
    <source>
        <dbReference type="Proteomes" id="UP000185093"/>
    </source>
</evidence>
<evidence type="ECO:0000256" key="3">
    <source>
        <dbReference type="HAMAP-Rule" id="MF_02225"/>
    </source>
</evidence>
<keyword evidence="2 3" id="KW-0456">Lyase</keyword>
<dbReference type="RefSeq" id="WP_074198988.1">
    <property type="nucleotide sequence ID" value="NZ_DAONBL010000017.1"/>
</dbReference>
<gene>
    <name evidence="3" type="primary">coaBC</name>
    <name evidence="7" type="ORF">SAMN05444368_0166</name>
</gene>
<evidence type="ECO:0000256" key="2">
    <source>
        <dbReference type="ARBA" id="ARBA00023239"/>
    </source>
</evidence>
<reference evidence="7 8" key="1">
    <citation type="submission" date="2016-11" db="EMBL/GenBank/DDBJ databases">
        <authorList>
            <person name="Varghese N."/>
            <person name="Submissions S."/>
        </authorList>
    </citation>
    <scope>NUCLEOTIDE SEQUENCE [LARGE SCALE GENOMIC DNA]</scope>
    <source>
        <strain evidence="7 8">DSM 20664</strain>
    </source>
</reference>
<feature type="domain" description="Flavoprotein" evidence="5">
    <location>
        <begin position="9"/>
        <end position="156"/>
    </location>
</feature>
<comment type="catalytic activity">
    <reaction evidence="3 4">
        <text>N-[(R)-4-phosphopantothenoyl]-L-cysteine + H(+) = (R)-4'-phosphopantetheine + CO2</text>
        <dbReference type="Rhea" id="RHEA:16793"/>
        <dbReference type="ChEBI" id="CHEBI:15378"/>
        <dbReference type="ChEBI" id="CHEBI:16526"/>
        <dbReference type="ChEBI" id="CHEBI:59458"/>
        <dbReference type="ChEBI" id="CHEBI:61723"/>
        <dbReference type="EC" id="4.1.1.36"/>
    </reaction>
</comment>
<accession>A0ABY1JAS4</accession>
<feature type="region of interest" description="Phosphopantothenate--cysteine ligase" evidence="3">
    <location>
        <begin position="195"/>
        <end position="404"/>
    </location>
</feature>
<dbReference type="InterPro" id="IPR005252">
    <property type="entry name" value="CoaBC"/>
</dbReference>
<comment type="pathway">
    <text evidence="3 4">Cofactor biosynthesis; coenzyme A biosynthesis; CoA from (R)-pantothenate: step 2/5.</text>
</comment>
<dbReference type="InterPro" id="IPR036551">
    <property type="entry name" value="Flavin_trans-like"/>
</dbReference>
<keyword evidence="1 3" id="KW-0210">Decarboxylase</keyword>
<dbReference type="Proteomes" id="UP000185093">
    <property type="component" value="Unassembled WGS sequence"/>
</dbReference>
<comment type="function">
    <text evidence="4">Catalyzes two steps in the biosynthesis of coenzyme A. In the first step cysteine is conjugated to 4'-phosphopantothenate to form 4-phosphopantothenoylcysteine, in the latter compound is decarboxylated to form 4'-phosphopantotheine.</text>
</comment>
<evidence type="ECO:0000313" key="7">
    <source>
        <dbReference type="EMBL" id="SIN62463.1"/>
    </source>
</evidence>
<dbReference type="GO" id="GO:0016874">
    <property type="term" value="F:ligase activity"/>
    <property type="evidence" value="ECO:0007669"/>
    <property type="project" value="UniProtKB-KW"/>
</dbReference>
<keyword evidence="3 4" id="KW-0285">Flavoprotein</keyword>
<dbReference type="EMBL" id="FSQZ01000001">
    <property type="protein sequence ID" value="SIN62463.1"/>
    <property type="molecule type" value="Genomic_DNA"/>
</dbReference>
<dbReference type="PANTHER" id="PTHR14359">
    <property type="entry name" value="HOMO-OLIGOMERIC FLAVIN CONTAINING CYS DECARBOXYLASE FAMILY"/>
    <property type="match status" value="1"/>
</dbReference>
<feature type="binding site" evidence="3">
    <location>
        <position position="293"/>
    </location>
    <ligand>
        <name>CTP</name>
        <dbReference type="ChEBI" id="CHEBI:37563"/>
    </ligand>
</feature>
<dbReference type="InterPro" id="IPR035929">
    <property type="entry name" value="CoaB-like_sf"/>
</dbReference>
<dbReference type="HAMAP" id="MF_02225">
    <property type="entry name" value="CoaBC"/>
    <property type="match status" value="1"/>
</dbReference>
<dbReference type="SUPFAM" id="SSF52507">
    <property type="entry name" value="Homo-oligomeric flavin-containing Cys decarboxylases, HFCD"/>
    <property type="match status" value="1"/>
</dbReference>
<comment type="pathway">
    <text evidence="3 4">Cofactor biosynthesis; coenzyme A biosynthesis; CoA from (R)-pantothenate: step 3/5.</text>
</comment>
<dbReference type="Gene3D" id="3.40.50.10300">
    <property type="entry name" value="CoaB-like"/>
    <property type="match status" value="1"/>
</dbReference>
<dbReference type="Pfam" id="PF04127">
    <property type="entry name" value="DFP"/>
    <property type="match status" value="1"/>
</dbReference>
<comment type="caution">
    <text evidence="7">The sequence shown here is derived from an EMBL/GenBank/DDBJ whole genome shotgun (WGS) entry which is preliminary data.</text>
</comment>
<organism evidence="7 8">
    <name type="scientific">Acetomicrobium flavidum</name>
    <dbReference type="NCBI Taxonomy" id="49896"/>
    <lineage>
        <taxon>Bacteria</taxon>
        <taxon>Thermotogati</taxon>
        <taxon>Synergistota</taxon>
        <taxon>Synergistia</taxon>
        <taxon>Synergistales</taxon>
        <taxon>Acetomicrobiaceae</taxon>
        <taxon>Acetomicrobium</taxon>
    </lineage>
</organism>
<dbReference type="Gene3D" id="3.40.50.1950">
    <property type="entry name" value="Flavin prenyltransferase-like"/>
    <property type="match status" value="1"/>
</dbReference>
<sequence length="404" mass="44309">MLEWKSNRRILIGISGGISAYKIPEIVRAIRKGGNDVEVIMTKAATSFVTPLTLSTLTGRRTWLEEDFLSDEQGWKIPHISLADWAQAFLVAPATANVLRRAALGEADTLLGATMLATRAPVIIFPAMNVHMWEHPATQRHVSMARDMGYIVIPPEEGELACGYEGKGRLPENEVILEVLWNTLSPKKDLAGKKILVTAGPTREFMDPVRFISNPSSGKMGYAVAKTAWYRGAEVTLIKGPTCIKPPYGVKVVNVTTAEEMYRAVMDECEKADIIVKSAAVGDYKFATVFEQKIKREGKGSLQVTLEENPDIAAEVGRRKRDGQILIGFAAESHELLENAASKLKKKNMDMIVANDITAKGSGFESDTNSVTVICKNGRMVKLAGTKEDVAWGLWDVVESEFPA</sequence>
<evidence type="ECO:0000256" key="4">
    <source>
        <dbReference type="RuleBase" id="RU364078"/>
    </source>
</evidence>
<dbReference type="InterPro" id="IPR003382">
    <property type="entry name" value="Flavoprotein"/>
</dbReference>
<dbReference type="EC" id="6.3.2.5" evidence="3"/>
<dbReference type="EC" id="4.1.1.36" evidence="3"/>
<feature type="domain" description="DNA/pantothenate metabolism flavoprotein C-terminal" evidence="6">
    <location>
        <begin position="190"/>
        <end position="399"/>
    </location>
</feature>
<feature type="active site" description="Proton donor" evidence="3">
    <location>
        <position position="162"/>
    </location>
</feature>
<comment type="catalytic activity">
    <reaction evidence="3 4">
        <text>(R)-4'-phosphopantothenate + L-cysteine + CTP = N-[(R)-4-phosphopantothenoyl]-L-cysteine + CMP + diphosphate + H(+)</text>
        <dbReference type="Rhea" id="RHEA:19397"/>
        <dbReference type="ChEBI" id="CHEBI:10986"/>
        <dbReference type="ChEBI" id="CHEBI:15378"/>
        <dbReference type="ChEBI" id="CHEBI:33019"/>
        <dbReference type="ChEBI" id="CHEBI:35235"/>
        <dbReference type="ChEBI" id="CHEBI:37563"/>
        <dbReference type="ChEBI" id="CHEBI:59458"/>
        <dbReference type="ChEBI" id="CHEBI:60377"/>
        <dbReference type="EC" id="6.3.2.5"/>
    </reaction>
</comment>
<comment type="cofactor">
    <cofactor evidence="3">
        <name>Mg(2+)</name>
        <dbReference type="ChEBI" id="CHEBI:18420"/>
    </cofactor>
</comment>
<feature type="binding site" evidence="3">
    <location>
        <position position="347"/>
    </location>
    <ligand>
        <name>CTP</name>
        <dbReference type="ChEBI" id="CHEBI:37563"/>
    </ligand>
</feature>
<keyword evidence="8" id="KW-1185">Reference proteome</keyword>
<comment type="caution">
    <text evidence="3">Lacks conserved residue(s) required for the propagation of feature annotation.</text>
</comment>
<comment type="cofactor">
    <cofactor evidence="3">
        <name>FMN</name>
        <dbReference type="ChEBI" id="CHEBI:58210"/>
    </cofactor>
    <text evidence="3">Binds 1 FMN per subunit.</text>
</comment>
<comment type="similarity">
    <text evidence="3 4">In the C-terminal section; belongs to the PPC synthetase family.</text>
</comment>
<keyword evidence="3 4" id="KW-0436">Ligase</keyword>
<evidence type="ECO:0000256" key="1">
    <source>
        <dbReference type="ARBA" id="ARBA00022793"/>
    </source>
</evidence>
<feature type="region of interest" description="Phosphopantothenoylcysteine decarboxylase" evidence="3">
    <location>
        <begin position="1"/>
        <end position="194"/>
    </location>
</feature>
<keyword evidence="3" id="KW-0479">Metal-binding</keyword>
<keyword evidence="3" id="KW-0511">Multifunctional enzyme</keyword>
<dbReference type="SUPFAM" id="SSF102645">
    <property type="entry name" value="CoaB-like"/>
    <property type="match status" value="1"/>
</dbReference>
<comment type="similarity">
    <text evidence="3 4">In the N-terminal section; belongs to the HFCD (homo-oligomeric flavin containing Cys decarboxylase) superfamily.</text>
</comment>
<keyword evidence="3 4" id="KW-0288">FMN</keyword>
<feature type="binding site" evidence="3">
    <location>
        <position position="343"/>
    </location>
    <ligand>
        <name>CTP</name>
        <dbReference type="ChEBI" id="CHEBI:37563"/>
    </ligand>
</feature>
<dbReference type="PANTHER" id="PTHR14359:SF6">
    <property type="entry name" value="PHOSPHOPANTOTHENOYLCYSTEINE DECARBOXYLASE"/>
    <property type="match status" value="1"/>
</dbReference>
<dbReference type="NCBIfam" id="TIGR00521">
    <property type="entry name" value="coaBC_dfp"/>
    <property type="match status" value="1"/>
</dbReference>
<keyword evidence="3" id="KW-0460">Magnesium</keyword>
<evidence type="ECO:0000259" key="6">
    <source>
        <dbReference type="Pfam" id="PF04127"/>
    </source>
</evidence>
<proteinExistence type="inferred from homology"/>
<evidence type="ECO:0000259" key="5">
    <source>
        <dbReference type="Pfam" id="PF02441"/>
    </source>
</evidence>
<protein>
    <recommendedName>
        <fullName evidence="3">Coenzyme A biosynthesis bifunctional protein CoaBC</fullName>
    </recommendedName>
    <alternativeName>
        <fullName evidence="3">DNA/pantothenate metabolism flavoprotein</fullName>
    </alternativeName>
    <alternativeName>
        <fullName evidence="3">Phosphopantothenoylcysteine synthetase/decarboxylase</fullName>
        <shortName evidence="3">PPCS-PPCDC</shortName>
    </alternativeName>
    <domain>
        <recommendedName>
            <fullName evidence="3">Phosphopantothenoylcysteine decarboxylase</fullName>
            <shortName evidence="3">PPC decarboxylase</shortName>
            <shortName evidence="3">PPC-DC</shortName>
            <ecNumber evidence="3">4.1.1.36</ecNumber>
        </recommendedName>
        <alternativeName>
            <fullName evidence="3">CoaC</fullName>
        </alternativeName>
    </domain>
    <domain>
        <recommendedName>
            <fullName evidence="3">Phosphopantothenate--cysteine ligase</fullName>
            <ecNumber evidence="3">6.3.2.5</ecNumber>
        </recommendedName>
        <alternativeName>
            <fullName evidence="3">CoaB</fullName>
        </alternativeName>
        <alternativeName>
            <fullName evidence="3">Phosphopantothenoylcysteine synthetase</fullName>
            <shortName evidence="3">PPC synthetase</shortName>
            <shortName evidence="3">PPC-S</shortName>
        </alternativeName>
    </domain>
</protein>
<dbReference type="Pfam" id="PF02441">
    <property type="entry name" value="Flavoprotein"/>
    <property type="match status" value="1"/>
</dbReference>